<keyword evidence="4" id="KW-0862">Zinc</keyword>
<dbReference type="GO" id="GO:0008270">
    <property type="term" value="F:zinc ion binding"/>
    <property type="evidence" value="ECO:0007669"/>
    <property type="project" value="UniProtKB-KW"/>
</dbReference>
<feature type="domain" description="C2H2-type" evidence="7">
    <location>
        <begin position="266"/>
        <end position="296"/>
    </location>
</feature>
<evidence type="ECO:0000259" key="7">
    <source>
        <dbReference type="PROSITE" id="PS50157"/>
    </source>
</evidence>
<dbReference type="EMBL" id="OC915046">
    <property type="protein sequence ID" value="CAD7638358.1"/>
    <property type="molecule type" value="Genomic_DNA"/>
</dbReference>
<evidence type="ECO:0000256" key="5">
    <source>
        <dbReference type="PROSITE-ProRule" id="PRU00042"/>
    </source>
</evidence>
<dbReference type="GO" id="GO:0000978">
    <property type="term" value="F:RNA polymerase II cis-regulatory region sequence-specific DNA binding"/>
    <property type="evidence" value="ECO:0007669"/>
    <property type="project" value="TreeGrafter"/>
</dbReference>
<accession>A0A7R9LD05</accession>
<feature type="region of interest" description="Disordered" evidence="6">
    <location>
        <begin position="146"/>
        <end position="183"/>
    </location>
</feature>
<dbReference type="Gene3D" id="3.30.160.60">
    <property type="entry name" value="Classic Zinc Finger"/>
    <property type="match status" value="3"/>
</dbReference>
<dbReference type="EMBL" id="CAJPVJ010000221">
    <property type="protein sequence ID" value="CAG2161753.1"/>
    <property type="molecule type" value="Genomic_DNA"/>
</dbReference>
<dbReference type="InterPro" id="IPR036236">
    <property type="entry name" value="Znf_C2H2_sf"/>
</dbReference>
<dbReference type="InterPro" id="IPR050329">
    <property type="entry name" value="GLI_C2H2-zinc-finger"/>
</dbReference>
<dbReference type="PANTHER" id="PTHR19818:SF139">
    <property type="entry name" value="PAIR-RULE PROTEIN ODD-PAIRED"/>
    <property type="match status" value="1"/>
</dbReference>
<dbReference type="OrthoDB" id="8922241at2759"/>
<gene>
    <name evidence="8" type="ORF">ONB1V03_LOCUS1355</name>
</gene>
<keyword evidence="3 5" id="KW-0863">Zinc-finger</keyword>
<keyword evidence="2" id="KW-0677">Repeat</keyword>
<name>A0A7R9LD05_9ACAR</name>
<dbReference type="AlphaFoldDB" id="A0A7R9LD05"/>
<evidence type="ECO:0000313" key="8">
    <source>
        <dbReference type="EMBL" id="CAD7638358.1"/>
    </source>
</evidence>
<evidence type="ECO:0000256" key="2">
    <source>
        <dbReference type="ARBA" id="ARBA00022737"/>
    </source>
</evidence>
<organism evidence="8">
    <name type="scientific">Oppiella nova</name>
    <dbReference type="NCBI Taxonomy" id="334625"/>
    <lineage>
        <taxon>Eukaryota</taxon>
        <taxon>Metazoa</taxon>
        <taxon>Ecdysozoa</taxon>
        <taxon>Arthropoda</taxon>
        <taxon>Chelicerata</taxon>
        <taxon>Arachnida</taxon>
        <taxon>Acari</taxon>
        <taxon>Acariformes</taxon>
        <taxon>Sarcoptiformes</taxon>
        <taxon>Oribatida</taxon>
        <taxon>Brachypylina</taxon>
        <taxon>Oppioidea</taxon>
        <taxon>Oppiidae</taxon>
        <taxon>Oppiella</taxon>
    </lineage>
</organism>
<dbReference type="PROSITE" id="PS50157">
    <property type="entry name" value="ZINC_FINGER_C2H2_2"/>
    <property type="match status" value="4"/>
</dbReference>
<feature type="domain" description="C2H2-type" evidence="7">
    <location>
        <begin position="236"/>
        <end position="265"/>
    </location>
</feature>
<evidence type="ECO:0000256" key="6">
    <source>
        <dbReference type="SAM" id="MobiDB-lite"/>
    </source>
</evidence>
<evidence type="ECO:0000256" key="1">
    <source>
        <dbReference type="ARBA" id="ARBA00022723"/>
    </source>
</evidence>
<dbReference type="PROSITE" id="PS00028">
    <property type="entry name" value="ZINC_FINGER_C2H2_1"/>
    <property type="match status" value="3"/>
</dbReference>
<dbReference type="GO" id="GO:0000981">
    <property type="term" value="F:DNA-binding transcription factor activity, RNA polymerase II-specific"/>
    <property type="evidence" value="ECO:0007669"/>
    <property type="project" value="TreeGrafter"/>
</dbReference>
<feature type="compositionally biased region" description="Basic residues" evidence="6">
    <location>
        <begin position="157"/>
        <end position="179"/>
    </location>
</feature>
<dbReference type="GO" id="GO:0005634">
    <property type="term" value="C:nucleus"/>
    <property type="evidence" value="ECO:0007669"/>
    <property type="project" value="UniProtKB-ARBA"/>
</dbReference>
<reference evidence="8" key="1">
    <citation type="submission" date="2020-11" db="EMBL/GenBank/DDBJ databases">
        <authorList>
            <person name="Tran Van P."/>
        </authorList>
    </citation>
    <scope>NUCLEOTIDE SEQUENCE</scope>
</reference>
<evidence type="ECO:0000256" key="3">
    <source>
        <dbReference type="ARBA" id="ARBA00022771"/>
    </source>
</evidence>
<dbReference type="PANTHER" id="PTHR19818">
    <property type="entry name" value="ZINC FINGER PROTEIN ZIC AND GLI"/>
    <property type="match status" value="1"/>
</dbReference>
<dbReference type="InterPro" id="IPR013087">
    <property type="entry name" value="Znf_C2H2_type"/>
</dbReference>
<proteinExistence type="predicted"/>
<dbReference type="Proteomes" id="UP000728032">
    <property type="component" value="Unassembled WGS sequence"/>
</dbReference>
<feature type="compositionally biased region" description="Basic and acidic residues" evidence="6">
    <location>
        <begin position="146"/>
        <end position="156"/>
    </location>
</feature>
<dbReference type="SMART" id="SM00355">
    <property type="entry name" value="ZnF_C2H2"/>
    <property type="match status" value="4"/>
</dbReference>
<dbReference type="GO" id="GO:0045944">
    <property type="term" value="P:positive regulation of transcription by RNA polymerase II"/>
    <property type="evidence" value="ECO:0007669"/>
    <property type="project" value="UniProtKB-ARBA"/>
</dbReference>
<evidence type="ECO:0000256" key="4">
    <source>
        <dbReference type="ARBA" id="ARBA00022833"/>
    </source>
</evidence>
<protein>
    <recommendedName>
        <fullName evidence="7">C2H2-type domain-containing protein</fullName>
    </recommendedName>
</protein>
<keyword evidence="9" id="KW-1185">Reference proteome</keyword>
<feature type="domain" description="C2H2-type" evidence="7">
    <location>
        <begin position="392"/>
        <end position="430"/>
    </location>
</feature>
<keyword evidence="1" id="KW-0479">Metal-binding</keyword>
<feature type="domain" description="C2H2-type" evidence="7">
    <location>
        <begin position="206"/>
        <end position="235"/>
    </location>
</feature>
<sequence>MIACYSSNLLSNKRSKDTVLHSWRKRARKRCTVVVVVFAMESSDPLAVCLAENSRLRSECRKYRRIACLLSQMNALTQSALLRCQCLSSRDNVINKWIVFRQQLQDVKSGDDVESDDSTADSDAETLIDSVIDALIDCRQLLTKEDDQNENRETRRGRGRPPKKLKTKGMRRATKRPLTRRPCSERKGKIVTEEGKEVFMSRTKRLQCQWPGCDAMFRDREDLENHKWRHTGTKLYQCDWPGCLKSFSSRCYLKKHHMTHIDPNVFKCLHDGCEEAFVSSPELNAHFAAKHCGQKPFQCVSPPPLALPLSSHSSRFRVSRIVANSSQWEQNSSKSALIRASFADRSSGGEALPLRLRAIHDTQLAFALIGREGENPTLRRKFANCSLATDIHVCEVHQTGNQSLLSRCDSTFSSHNKLRIHKMKHTGEKPFKSVPLFAHSLLTPCPRQVFAMRVAFPTEEPLEDASAEALGREAVCVSGLRPKVCSGCHCPTFTSAKSTKRVTNHCSAVVSLSNPSLPSAAEGKLNCDWPGRLRLDVQFSQQTADSQNETHGRKALQVCATLCSLFAHSLLTLCSLRVPMSTSVTLTAKAVFLVNFCVDDFVSPLFGKHTGLTLASRQGQQYRLSLTSL</sequence>
<evidence type="ECO:0000313" key="9">
    <source>
        <dbReference type="Proteomes" id="UP000728032"/>
    </source>
</evidence>
<dbReference type="SUPFAM" id="SSF57667">
    <property type="entry name" value="beta-beta-alpha zinc fingers"/>
    <property type="match status" value="2"/>
</dbReference>